<dbReference type="PANTHER" id="PTHR43495">
    <property type="entry name" value="GABA PERMEASE"/>
    <property type="match status" value="1"/>
</dbReference>
<dbReference type="Pfam" id="PF00324">
    <property type="entry name" value="AA_permease"/>
    <property type="match status" value="1"/>
</dbReference>
<comment type="subcellular location">
    <subcellularLocation>
        <location evidence="1">Cell membrane</location>
        <topology evidence="1">Multi-pass membrane protein</topology>
    </subcellularLocation>
</comment>
<feature type="transmembrane region" description="Helical" evidence="10">
    <location>
        <begin position="363"/>
        <end position="386"/>
    </location>
</feature>
<evidence type="ECO:0000256" key="10">
    <source>
        <dbReference type="SAM" id="Phobius"/>
    </source>
</evidence>
<dbReference type="EMBL" id="SMRU01000022">
    <property type="protein sequence ID" value="TDF92689.1"/>
    <property type="molecule type" value="Genomic_DNA"/>
</dbReference>
<feature type="transmembrane region" description="Helical" evidence="10">
    <location>
        <begin position="231"/>
        <end position="251"/>
    </location>
</feature>
<keyword evidence="6" id="KW-0029">Amino-acid transport</keyword>
<feature type="transmembrane region" description="Helical" evidence="10">
    <location>
        <begin position="306"/>
        <end position="335"/>
    </location>
</feature>
<feature type="region of interest" description="Disordered" evidence="9">
    <location>
        <begin position="1"/>
        <end position="28"/>
    </location>
</feature>
<keyword evidence="5 10" id="KW-0812">Transmembrane</keyword>
<evidence type="ECO:0000256" key="9">
    <source>
        <dbReference type="SAM" id="MobiDB-lite"/>
    </source>
</evidence>
<keyword evidence="7 10" id="KW-1133">Transmembrane helix</keyword>
<dbReference type="FunFam" id="1.20.1740.10:FF:000001">
    <property type="entry name" value="Amino acid permease"/>
    <property type="match status" value="1"/>
</dbReference>
<dbReference type="InterPro" id="IPR004841">
    <property type="entry name" value="AA-permease/SLC12A_dom"/>
</dbReference>
<dbReference type="PANTHER" id="PTHR43495:SF1">
    <property type="entry name" value="L-ASPARAGINE PERMEASE"/>
    <property type="match status" value="1"/>
</dbReference>
<keyword evidence="8 10" id="KW-0472">Membrane</keyword>
<feature type="transmembrane region" description="Helical" evidence="10">
    <location>
        <begin position="190"/>
        <end position="211"/>
    </location>
</feature>
<feature type="compositionally biased region" description="Basic and acidic residues" evidence="9">
    <location>
        <begin position="1"/>
        <end position="14"/>
    </location>
</feature>
<dbReference type="OrthoDB" id="5297508at2"/>
<evidence type="ECO:0000313" key="13">
    <source>
        <dbReference type="Proteomes" id="UP000295511"/>
    </source>
</evidence>
<evidence type="ECO:0000256" key="5">
    <source>
        <dbReference type="ARBA" id="ARBA00022692"/>
    </source>
</evidence>
<dbReference type="InterPro" id="IPR004840">
    <property type="entry name" value="Amino_acid_permease_CS"/>
</dbReference>
<evidence type="ECO:0000313" key="12">
    <source>
        <dbReference type="EMBL" id="TDF92689.1"/>
    </source>
</evidence>
<evidence type="ECO:0000256" key="1">
    <source>
        <dbReference type="ARBA" id="ARBA00004651"/>
    </source>
</evidence>
<sequence>MTVQRSTRETHDIKQTGPDSPAAGPGFQEDEQGYHKGLSARQIQMIGIGGAIGTGLFMGAGGRLAAAGPGLVMVYAVCGFFAFLILRALGELVLHRPTSGSFVSYAREFFGEKAAFAVGWLYWLNWSMIAIVDVTAVALYINFFKKYVPVLADVPQWVFALAALALVVGLNLLSVKVFGELEFWFSLIKVAALVTFVVVGVCFVLFGTPIAGHSAGFSIISDNGGMFPNGVLPALVVIQGVIFAYGAIELVGTAAGETDNPERIMPKAINAVVVRIGVFYVGSVLLLSCLLPFTAYKAGESPFVTFFGSIGIAGGDAVMNLIVLTAALSSLNAGLYSTGRIMRSLSVAGSAPKFAGRMSRNGVPYGGILMTGAVALLGVGLNAVVPGAAFEIVLNISSLCLIVAWATIVLCQLRLWSWARKGKLNRPAFRMFGAPWTGIITLVFLVAVLVLMAMDYPVGTYTIASIALIVPLLVIGWYLARSNIRAQADAKTATREERSGA</sequence>
<evidence type="ECO:0000256" key="3">
    <source>
        <dbReference type="ARBA" id="ARBA00022448"/>
    </source>
</evidence>
<feature type="transmembrane region" description="Helical" evidence="10">
    <location>
        <begin position="432"/>
        <end position="454"/>
    </location>
</feature>
<dbReference type="Gene3D" id="1.20.1740.10">
    <property type="entry name" value="Amino acid/polyamine transporter I"/>
    <property type="match status" value="1"/>
</dbReference>
<evidence type="ECO:0000256" key="8">
    <source>
        <dbReference type="ARBA" id="ARBA00023136"/>
    </source>
</evidence>
<feature type="transmembrane region" description="Helical" evidence="10">
    <location>
        <begin position="272"/>
        <end position="294"/>
    </location>
</feature>
<dbReference type="PIRSF" id="PIRSF006060">
    <property type="entry name" value="AA_transporter"/>
    <property type="match status" value="1"/>
</dbReference>
<evidence type="ECO:0000256" key="7">
    <source>
        <dbReference type="ARBA" id="ARBA00022989"/>
    </source>
</evidence>
<comment type="caution">
    <text evidence="12">The sequence shown here is derived from an EMBL/GenBank/DDBJ whole genome shotgun (WGS) entry which is preliminary data.</text>
</comment>
<comment type="similarity">
    <text evidence="2">Belongs to the amino acid-polyamine-organocation (APC) superfamily. Amino acid transporter (AAT) (TC 2.A.3.1) family.</text>
</comment>
<keyword evidence="13" id="KW-1185">Reference proteome</keyword>
<evidence type="ECO:0000256" key="4">
    <source>
        <dbReference type="ARBA" id="ARBA00022475"/>
    </source>
</evidence>
<dbReference type="GO" id="GO:0005886">
    <property type="term" value="C:plasma membrane"/>
    <property type="evidence" value="ECO:0007669"/>
    <property type="project" value="UniProtKB-SubCell"/>
</dbReference>
<dbReference type="GO" id="GO:0006865">
    <property type="term" value="P:amino acid transport"/>
    <property type="evidence" value="ECO:0007669"/>
    <property type="project" value="UniProtKB-KW"/>
</dbReference>
<dbReference type="GO" id="GO:0055085">
    <property type="term" value="P:transmembrane transport"/>
    <property type="evidence" value="ECO:0007669"/>
    <property type="project" value="InterPro"/>
</dbReference>
<feature type="transmembrane region" description="Helical" evidence="10">
    <location>
        <begin position="115"/>
        <end position="141"/>
    </location>
</feature>
<evidence type="ECO:0000259" key="11">
    <source>
        <dbReference type="Pfam" id="PF00324"/>
    </source>
</evidence>
<reference evidence="12 13" key="1">
    <citation type="submission" date="2019-03" db="EMBL/GenBank/DDBJ databases">
        <title>Whole genome sequence of Arthrobacter sp JH1-1.</title>
        <authorList>
            <person name="Trinh H.N."/>
        </authorList>
    </citation>
    <scope>NUCLEOTIDE SEQUENCE [LARGE SCALE GENOMIC DNA]</scope>
    <source>
        <strain evidence="12 13">JH1-1</strain>
    </source>
</reference>
<name>A0A4R5KBU1_9MICC</name>
<dbReference type="RefSeq" id="WP_133205557.1">
    <property type="nucleotide sequence ID" value="NZ_SMRU01000022.1"/>
</dbReference>
<dbReference type="AlphaFoldDB" id="A0A4R5KBU1"/>
<feature type="transmembrane region" description="Helical" evidence="10">
    <location>
        <begin position="45"/>
        <end position="66"/>
    </location>
</feature>
<feature type="transmembrane region" description="Helical" evidence="10">
    <location>
        <begin position="392"/>
        <end position="411"/>
    </location>
</feature>
<evidence type="ECO:0000256" key="6">
    <source>
        <dbReference type="ARBA" id="ARBA00022970"/>
    </source>
</evidence>
<feature type="transmembrane region" description="Helical" evidence="10">
    <location>
        <begin position="460"/>
        <end position="480"/>
    </location>
</feature>
<protein>
    <submittedName>
        <fullName evidence="12">Amino acid permease</fullName>
    </submittedName>
</protein>
<organism evidence="12 13">
    <name type="scientific">Arthrobacter terricola</name>
    <dbReference type="NCBI Taxonomy" id="2547396"/>
    <lineage>
        <taxon>Bacteria</taxon>
        <taxon>Bacillati</taxon>
        <taxon>Actinomycetota</taxon>
        <taxon>Actinomycetes</taxon>
        <taxon>Micrococcales</taxon>
        <taxon>Micrococcaceae</taxon>
        <taxon>Arthrobacter</taxon>
    </lineage>
</organism>
<keyword evidence="4" id="KW-1003">Cell membrane</keyword>
<accession>A0A4R5KBU1</accession>
<keyword evidence="3" id="KW-0813">Transport</keyword>
<feature type="domain" description="Amino acid permease/ SLC12A" evidence="11">
    <location>
        <begin position="43"/>
        <end position="477"/>
    </location>
</feature>
<feature type="transmembrane region" description="Helical" evidence="10">
    <location>
        <begin position="157"/>
        <end position="178"/>
    </location>
</feature>
<evidence type="ECO:0000256" key="2">
    <source>
        <dbReference type="ARBA" id="ARBA00008583"/>
    </source>
</evidence>
<gene>
    <name evidence="12" type="ORF">E1809_17735</name>
</gene>
<feature type="transmembrane region" description="Helical" evidence="10">
    <location>
        <begin position="72"/>
        <end position="94"/>
    </location>
</feature>
<proteinExistence type="inferred from homology"/>
<dbReference type="PROSITE" id="PS00218">
    <property type="entry name" value="AMINO_ACID_PERMEASE_1"/>
    <property type="match status" value="1"/>
</dbReference>
<dbReference type="Proteomes" id="UP000295511">
    <property type="component" value="Unassembled WGS sequence"/>
</dbReference>